<dbReference type="EMBL" id="CAJVQB010036199">
    <property type="protein sequence ID" value="CAG8823591.1"/>
    <property type="molecule type" value="Genomic_DNA"/>
</dbReference>
<accession>A0ABN7W9S5</accession>
<evidence type="ECO:0000313" key="1">
    <source>
        <dbReference type="EMBL" id="CAG8823591.1"/>
    </source>
</evidence>
<name>A0ABN7W9S5_GIGMA</name>
<comment type="caution">
    <text evidence="1">The sequence shown here is derived from an EMBL/GenBank/DDBJ whole genome shotgun (WGS) entry which is preliminary data.</text>
</comment>
<evidence type="ECO:0000313" key="2">
    <source>
        <dbReference type="Proteomes" id="UP000789901"/>
    </source>
</evidence>
<keyword evidence="2" id="KW-1185">Reference proteome</keyword>
<feature type="non-terminal residue" evidence="1">
    <location>
        <position position="83"/>
    </location>
</feature>
<sequence>EILHRLEKIENSYSTSKTKTILDVERVPKKLTIGCSKSTSKKEDLRDANLKRNKVEHLTNKMVKIVENGVIKVDYIERNKKKK</sequence>
<gene>
    <name evidence="1" type="ORF">GMARGA_LOCUS28379</name>
</gene>
<organism evidence="1 2">
    <name type="scientific">Gigaspora margarita</name>
    <dbReference type="NCBI Taxonomy" id="4874"/>
    <lineage>
        <taxon>Eukaryota</taxon>
        <taxon>Fungi</taxon>
        <taxon>Fungi incertae sedis</taxon>
        <taxon>Mucoromycota</taxon>
        <taxon>Glomeromycotina</taxon>
        <taxon>Glomeromycetes</taxon>
        <taxon>Diversisporales</taxon>
        <taxon>Gigasporaceae</taxon>
        <taxon>Gigaspora</taxon>
    </lineage>
</organism>
<proteinExistence type="predicted"/>
<reference evidence="1 2" key="1">
    <citation type="submission" date="2021-06" db="EMBL/GenBank/DDBJ databases">
        <authorList>
            <person name="Kallberg Y."/>
            <person name="Tangrot J."/>
            <person name="Rosling A."/>
        </authorList>
    </citation>
    <scope>NUCLEOTIDE SEQUENCE [LARGE SCALE GENOMIC DNA]</scope>
    <source>
        <strain evidence="1 2">120-4 pot B 10/14</strain>
    </source>
</reference>
<feature type="non-terminal residue" evidence="1">
    <location>
        <position position="1"/>
    </location>
</feature>
<dbReference type="Proteomes" id="UP000789901">
    <property type="component" value="Unassembled WGS sequence"/>
</dbReference>
<protein>
    <submittedName>
        <fullName evidence="1">33738_t:CDS:1</fullName>
    </submittedName>
</protein>